<dbReference type="RefSeq" id="WP_115859640.1">
    <property type="nucleotide sequence ID" value="NZ_QTSU01000002.1"/>
</dbReference>
<name>A0A371K051_9GAMM</name>
<feature type="signal peptide" evidence="1">
    <location>
        <begin position="1"/>
        <end position="29"/>
    </location>
</feature>
<dbReference type="OrthoDB" id="8019720at2"/>
<sequence length="297" mass="32164">MTLQLLPLQARALRPLTLAALLCAGAALAAPPPVAKVEECKPATDDSHPHLPWCADRANVPCHKDAESCRKLADTVNNVCNVTYANCYVRFAKVSDKGACAKSMQEFRDQLDGLACNWPRDPEPVVGSCKGQDYVRYRDVVKVGGRPTWRNNNPGALTCLKNRADYGAYQTCQSFAIFPDLPTGIHALYQWLQANKGRSLYQFAATHAPPDNGAVLNKGNDPEAYTAALLKELRKDNPGKTYSRDTLLGSLSEDELGSVVRGVTLQEGSTAAVNQGKTYELDDPASMPADLKACLGL</sequence>
<accession>A0A371K051</accession>
<proteinExistence type="predicted"/>
<gene>
    <name evidence="2" type="ORF">DX914_13535</name>
</gene>
<dbReference type="EMBL" id="QTSU01000002">
    <property type="protein sequence ID" value="RDZ27264.1"/>
    <property type="molecule type" value="Genomic_DNA"/>
</dbReference>
<keyword evidence="3" id="KW-1185">Reference proteome</keyword>
<keyword evidence="1" id="KW-0732">Signal</keyword>
<protein>
    <recommendedName>
        <fullName evidence="4">Secreted protein</fullName>
    </recommendedName>
</protein>
<evidence type="ECO:0000256" key="1">
    <source>
        <dbReference type="SAM" id="SignalP"/>
    </source>
</evidence>
<reference evidence="2 3" key="1">
    <citation type="submission" date="2018-08" db="EMBL/GenBank/DDBJ databases">
        <title>Lysobacter sp. zong2l5, whole genome shotgun sequence.</title>
        <authorList>
            <person name="Zhang X."/>
            <person name="Feng G."/>
            <person name="Zhu H."/>
        </authorList>
    </citation>
    <scope>NUCLEOTIDE SEQUENCE [LARGE SCALE GENOMIC DNA]</scope>
    <source>
        <strain evidence="3">zong2l5</strain>
    </source>
</reference>
<dbReference type="AlphaFoldDB" id="A0A371K051"/>
<feature type="chain" id="PRO_5016918442" description="Secreted protein" evidence="1">
    <location>
        <begin position="30"/>
        <end position="297"/>
    </location>
</feature>
<comment type="caution">
    <text evidence="2">The sequence shown here is derived from an EMBL/GenBank/DDBJ whole genome shotgun (WGS) entry which is preliminary data.</text>
</comment>
<evidence type="ECO:0000313" key="3">
    <source>
        <dbReference type="Proteomes" id="UP000264492"/>
    </source>
</evidence>
<dbReference type="Proteomes" id="UP000264492">
    <property type="component" value="Unassembled WGS sequence"/>
</dbReference>
<organism evidence="2 3">
    <name type="scientific">Lysobacter silvisoli</name>
    <dbReference type="NCBI Taxonomy" id="2293254"/>
    <lineage>
        <taxon>Bacteria</taxon>
        <taxon>Pseudomonadati</taxon>
        <taxon>Pseudomonadota</taxon>
        <taxon>Gammaproteobacteria</taxon>
        <taxon>Lysobacterales</taxon>
        <taxon>Lysobacteraceae</taxon>
        <taxon>Lysobacter</taxon>
    </lineage>
</organism>
<evidence type="ECO:0000313" key="2">
    <source>
        <dbReference type="EMBL" id="RDZ27264.1"/>
    </source>
</evidence>
<evidence type="ECO:0008006" key="4">
    <source>
        <dbReference type="Google" id="ProtNLM"/>
    </source>
</evidence>